<dbReference type="SUPFAM" id="SSF58104">
    <property type="entry name" value="Methyl-accepting chemotaxis protein (MCP) signaling domain"/>
    <property type="match status" value="1"/>
</dbReference>
<dbReference type="GO" id="GO:0007165">
    <property type="term" value="P:signal transduction"/>
    <property type="evidence" value="ECO:0007669"/>
    <property type="project" value="UniProtKB-KW"/>
</dbReference>
<dbReference type="Gene3D" id="1.10.287.950">
    <property type="entry name" value="Methyl-accepting chemotaxis protein"/>
    <property type="match status" value="1"/>
</dbReference>
<dbReference type="PROSITE" id="PS50885">
    <property type="entry name" value="HAMP"/>
    <property type="match status" value="1"/>
</dbReference>
<accession>A0A832LW90</accession>
<dbReference type="PROSITE" id="PS50111">
    <property type="entry name" value="CHEMOTAXIS_TRANSDUC_2"/>
    <property type="match status" value="1"/>
</dbReference>
<dbReference type="InterPro" id="IPR004089">
    <property type="entry name" value="MCPsignal_dom"/>
</dbReference>
<sequence length="580" mass="65401">MFKSIKGKILLTVIVLLLFVALFIFTLQSLNTYQQVKRTIITGAEGIIIQGENIRKNFGKLHEAGLFKSQMEDLKRRALEAKAEGNEAKYKAIINEFMNMVPVVQAMKTLKEGEKDGGYLFRVPKEQPRNPNNTPDELEKVVLQKYQKGEIKGTFVIEGKYKDPQTGKERKAIRVFRPIYLTEDCLICHGDPARSYELWGNREGKDLTGGPMENWKAGDIRGAFEIIYFLDSHLNRLYVVIGLLALATFTVLLLALFWIRYFMTKNLEKPLHQVIEVTEKIAQGDLSYSFTYDREDELKRLITALEEMRLGLIELVKGLLSSFQELLQTTGLMRDKSLNLDESALNLSQITEMVNQKIVDINMKLNEVSHSFEQMNIAIQEITQSVLKTTEMTKEAKTRTDLAHQVVEKLSEDSKKIGEIVTLINNIAEATNLLALNASIEAARAGEAGKGFAVVANEVKELAKQTQRATKNIEEMISEVQKNIESSISSIDAIREIVNQINDAASVIASATEEQTITVGEVNTYLQDTAYYTSEIGTSMEELVKAVENLKEVSRTNLATAEKLRELAENLKDISNRFKL</sequence>
<evidence type="ECO:0000256" key="2">
    <source>
        <dbReference type="ARBA" id="ARBA00029447"/>
    </source>
</evidence>
<organism evidence="7">
    <name type="scientific">Caldimicrobium thiodismutans</name>
    <dbReference type="NCBI Taxonomy" id="1653476"/>
    <lineage>
        <taxon>Bacteria</taxon>
        <taxon>Pseudomonadati</taxon>
        <taxon>Thermodesulfobacteriota</taxon>
        <taxon>Thermodesulfobacteria</taxon>
        <taxon>Thermodesulfobacteriales</taxon>
        <taxon>Thermodesulfobacteriaceae</taxon>
        <taxon>Caldimicrobium</taxon>
    </lineage>
</organism>
<dbReference type="Pfam" id="PF00672">
    <property type="entry name" value="HAMP"/>
    <property type="match status" value="1"/>
</dbReference>
<comment type="similarity">
    <text evidence="2">Belongs to the methyl-accepting chemotaxis (MCP) protein family.</text>
</comment>
<keyword evidence="4" id="KW-0812">Transmembrane</keyword>
<dbReference type="EMBL" id="DSZU01000063">
    <property type="protein sequence ID" value="HGV55164.1"/>
    <property type="molecule type" value="Genomic_DNA"/>
</dbReference>
<keyword evidence="4" id="KW-0472">Membrane</keyword>
<dbReference type="Pfam" id="PF11845">
    <property type="entry name" value="Tll0287-like"/>
    <property type="match status" value="1"/>
</dbReference>
<keyword evidence="4" id="KW-1133">Transmembrane helix</keyword>
<dbReference type="SMART" id="SM00304">
    <property type="entry name" value="HAMP"/>
    <property type="match status" value="1"/>
</dbReference>
<evidence type="ECO:0000256" key="1">
    <source>
        <dbReference type="ARBA" id="ARBA00023224"/>
    </source>
</evidence>
<evidence type="ECO:0000313" key="7">
    <source>
        <dbReference type="EMBL" id="HGV55164.1"/>
    </source>
</evidence>
<feature type="domain" description="Methyl-accepting transducer" evidence="5">
    <location>
        <begin position="329"/>
        <end position="551"/>
    </location>
</feature>
<keyword evidence="1 3" id="KW-0807">Transducer</keyword>
<dbReference type="AlphaFoldDB" id="A0A832LW90"/>
<feature type="domain" description="HAMP" evidence="6">
    <location>
        <begin position="265"/>
        <end position="317"/>
    </location>
</feature>
<evidence type="ECO:0000256" key="4">
    <source>
        <dbReference type="SAM" id="Phobius"/>
    </source>
</evidence>
<evidence type="ECO:0000256" key="3">
    <source>
        <dbReference type="PROSITE-ProRule" id="PRU00284"/>
    </source>
</evidence>
<comment type="caution">
    <text evidence="7">The sequence shown here is derived from an EMBL/GenBank/DDBJ whole genome shotgun (WGS) entry which is preliminary data.</text>
</comment>
<evidence type="ECO:0000259" key="6">
    <source>
        <dbReference type="PROSITE" id="PS50885"/>
    </source>
</evidence>
<dbReference type="GO" id="GO:0016020">
    <property type="term" value="C:membrane"/>
    <property type="evidence" value="ECO:0007669"/>
    <property type="project" value="InterPro"/>
</dbReference>
<protein>
    <submittedName>
        <fullName evidence="7">Methyl-accepting chemotaxis protein</fullName>
    </submittedName>
</protein>
<dbReference type="PANTHER" id="PTHR32089">
    <property type="entry name" value="METHYL-ACCEPTING CHEMOTAXIS PROTEIN MCPB"/>
    <property type="match status" value="1"/>
</dbReference>
<gene>
    <name evidence="7" type="ORF">ENT73_03655</name>
</gene>
<dbReference type="InterPro" id="IPR021796">
    <property type="entry name" value="Tll0287-like_dom"/>
</dbReference>
<dbReference type="InterPro" id="IPR003660">
    <property type="entry name" value="HAMP_dom"/>
</dbReference>
<proteinExistence type="inferred from homology"/>
<feature type="transmembrane region" description="Helical" evidence="4">
    <location>
        <begin position="237"/>
        <end position="259"/>
    </location>
</feature>
<dbReference type="SMART" id="SM00283">
    <property type="entry name" value="MA"/>
    <property type="match status" value="1"/>
</dbReference>
<dbReference type="CDD" id="cd11386">
    <property type="entry name" value="MCP_signal"/>
    <property type="match status" value="1"/>
</dbReference>
<dbReference type="CDD" id="cd06225">
    <property type="entry name" value="HAMP"/>
    <property type="match status" value="1"/>
</dbReference>
<dbReference type="PANTHER" id="PTHR32089:SF112">
    <property type="entry name" value="LYSOZYME-LIKE PROTEIN-RELATED"/>
    <property type="match status" value="1"/>
</dbReference>
<reference evidence="7" key="1">
    <citation type="journal article" date="2020" name="mSystems">
        <title>Genome- and Community-Level Interaction Insights into Carbon Utilization and Element Cycling Functions of Hydrothermarchaeota in Hydrothermal Sediment.</title>
        <authorList>
            <person name="Zhou Z."/>
            <person name="Liu Y."/>
            <person name="Xu W."/>
            <person name="Pan J."/>
            <person name="Luo Z.H."/>
            <person name="Li M."/>
        </authorList>
    </citation>
    <scope>NUCLEOTIDE SEQUENCE [LARGE SCALE GENOMIC DNA]</scope>
    <source>
        <strain evidence="7">SpSt-605</strain>
    </source>
</reference>
<dbReference type="Pfam" id="PF00015">
    <property type="entry name" value="MCPsignal"/>
    <property type="match status" value="1"/>
</dbReference>
<evidence type="ECO:0000259" key="5">
    <source>
        <dbReference type="PROSITE" id="PS50111"/>
    </source>
</evidence>
<name>A0A832LW90_9BACT</name>